<evidence type="ECO:0000256" key="1">
    <source>
        <dbReference type="SAM" id="MobiDB-lite"/>
    </source>
</evidence>
<dbReference type="AlphaFoldDB" id="A0A8S4MZY5"/>
<organism evidence="2 3">
    <name type="scientific">Owenia fusiformis</name>
    <name type="common">Polychaete worm</name>
    <dbReference type="NCBI Taxonomy" id="6347"/>
    <lineage>
        <taxon>Eukaryota</taxon>
        <taxon>Metazoa</taxon>
        <taxon>Spiralia</taxon>
        <taxon>Lophotrochozoa</taxon>
        <taxon>Annelida</taxon>
        <taxon>Polychaeta</taxon>
        <taxon>Sedentaria</taxon>
        <taxon>Canalipalpata</taxon>
        <taxon>Sabellida</taxon>
        <taxon>Oweniida</taxon>
        <taxon>Oweniidae</taxon>
        <taxon>Owenia</taxon>
    </lineage>
</organism>
<reference evidence="2" key="1">
    <citation type="submission" date="2022-03" db="EMBL/GenBank/DDBJ databases">
        <authorList>
            <person name="Martin C."/>
        </authorList>
    </citation>
    <scope>NUCLEOTIDE SEQUENCE</scope>
</reference>
<dbReference type="EMBL" id="CAIIXF020000001">
    <property type="protein sequence ID" value="CAH1774124.1"/>
    <property type="molecule type" value="Genomic_DNA"/>
</dbReference>
<sequence length="297" mass="34423">MPTTPATTTLLLPKTRSYHAKSVRPDAKVGMHLNLHKNIDKRFRPTYVTIDYKNGPESLELIDIVLARQRPFLRSFSGRRMYSAGQVYTHVDHIAQSDPYRIAESKGFMIEEREAPGVPRLIKKTPDEVDAIIDRITKFDPRKHPADSRGRCGRFTPAQEDRDQRPTNKYSNDDVKAIVERLSKFDPEKVPESKGPIRGTPTKMDLPIIYKKNYTEDEVHAIIDRLIKYDPSKWPPESRGKSPTFLQEVTKQKMTTIKKCKPFEVEEIVDRLMQFNPQKWPPESKRFNPNRSTTVCF</sequence>
<feature type="compositionally biased region" description="Basic and acidic residues" evidence="1">
    <location>
        <begin position="141"/>
        <end position="150"/>
    </location>
</feature>
<keyword evidence="3" id="KW-1185">Reference proteome</keyword>
<accession>A0A8S4MZY5</accession>
<evidence type="ECO:0000313" key="3">
    <source>
        <dbReference type="Proteomes" id="UP000749559"/>
    </source>
</evidence>
<gene>
    <name evidence="2" type="ORF">OFUS_LOCUS1643</name>
</gene>
<protein>
    <submittedName>
        <fullName evidence="2">Uncharacterized protein</fullName>
    </submittedName>
</protein>
<dbReference type="Proteomes" id="UP000749559">
    <property type="component" value="Unassembled WGS sequence"/>
</dbReference>
<comment type="caution">
    <text evidence="2">The sequence shown here is derived from an EMBL/GenBank/DDBJ whole genome shotgun (WGS) entry which is preliminary data.</text>
</comment>
<dbReference type="OrthoDB" id="6085853at2759"/>
<name>A0A8S4MZY5_OWEFU</name>
<evidence type="ECO:0000313" key="2">
    <source>
        <dbReference type="EMBL" id="CAH1774124.1"/>
    </source>
</evidence>
<feature type="region of interest" description="Disordered" evidence="1">
    <location>
        <begin position="141"/>
        <end position="171"/>
    </location>
</feature>
<proteinExistence type="predicted"/>
<feature type="compositionally biased region" description="Basic and acidic residues" evidence="1">
    <location>
        <begin position="159"/>
        <end position="171"/>
    </location>
</feature>